<dbReference type="InterPro" id="IPR050065">
    <property type="entry name" value="GlmU-like"/>
</dbReference>
<protein>
    <submittedName>
        <fullName evidence="5">MurNAc alpha-1-phosphate uridylyltransferase</fullName>
        <ecNumber evidence="5">2.7.7.-</ecNumber>
    </submittedName>
</protein>
<evidence type="ECO:0000256" key="3">
    <source>
        <dbReference type="ARBA" id="ARBA00022842"/>
    </source>
</evidence>
<dbReference type="RefSeq" id="WP_054537531.1">
    <property type="nucleotide sequence ID" value="NZ_JACIEQ010000001.1"/>
</dbReference>
<dbReference type="Pfam" id="PF12804">
    <property type="entry name" value="NTP_transf_3"/>
    <property type="match status" value="1"/>
</dbReference>
<keyword evidence="1 5" id="KW-0808">Transferase</keyword>
<evidence type="ECO:0000256" key="2">
    <source>
        <dbReference type="ARBA" id="ARBA00022695"/>
    </source>
</evidence>
<dbReference type="Proteomes" id="UP000585681">
    <property type="component" value="Unassembled WGS sequence"/>
</dbReference>
<dbReference type="InterPro" id="IPR029044">
    <property type="entry name" value="Nucleotide-diphossugar_trans"/>
</dbReference>
<name>A0A840CFT2_9RHOB</name>
<accession>A0A840CFT2</accession>
<keyword evidence="2 5" id="KW-0548">Nucleotidyltransferase</keyword>
<dbReference type="PANTHER" id="PTHR43584">
    <property type="entry name" value="NUCLEOTIDYL TRANSFERASE"/>
    <property type="match status" value="1"/>
</dbReference>
<evidence type="ECO:0000313" key="5">
    <source>
        <dbReference type="EMBL" id="MBB4021636.1"/>
    </source>
</evidence>
<comment type="caution">
    <text evidence="5">The sequence shown here is derived from an EMBL/GenBank/DDBJ whole genome shotgun (WGS) entry which is preliminary data.</text>
</comment>
<dbReference type="InterPro" id="IPR025877">
    <property type="entry name" value="MobA-like_NTP_Trfase"/>
</dbReference>
<feature type="domain" description="MobA-like NTP transferase" evidence="4">
    <location>
        <begin position="10"/>
        <end position="138"/>
    </location>
</feature>
<dbReference type="EC" id="2.7.7.-" evidence="5"/>
<dbReference type="SUPFAM" id="SSF53448">
    <property type="entry name" value="Nucleotide-diphospho-sugar transferases"/>
    <property type="match status" value="1"/>
</dbReference>
<evidence type="ECO:0000259" key="4">
    <source>
        <dbReference type="Pfam" id="PF12804"/>
    </source>
</evidence>
<keyword evidence="6" id="KW-1185">Reference proteome</keyword>
<evidence type="ECO:0000313" key="6">
    <source>
        <dbReference type="Proteomes" id="UP000585681"/>
    </source>
</evidence>
<dbReference type="PANTHER" id="PTHR43584:SF8">
    <property type="entry name" value="N-ACETYLMURAMATE ALPHA-1-PHOSPHATE URIDYLYLTRANSFERASE"/>
    <property type="match status" value="1"/>
</dbReference>
<gene>
    <name evidence="5" type="ORF">GGR17_001427</name>
</gene>
<proteinExistence type="predicted"/>
<sequence>MHDSPDALMLFAAGFGTRMGMLTAECPKPLIQVGGRPLIDHALAQAAGAGVRRVVVNTHYKAEQVKTHLEGRTDIAISDEQPEILDTGGGLRKALPLLGDGPVFTLNTDAVWTGANALAQLANAWDPARMDALLLLAPRERAVGHSGAGDFMLGEGGHLTRGPGLIYTGAQIIRTEGLKTVPEEAFSLNLLWDAMLLDERIFGVVHDGGWCDVGTPEGIPLAEAMLSEPGNV</sequence>
<dbReference type="EMBL" id="JACIEQ010000001">
    <property type="protein sequence ID" value="MBB4021636.1"/>
    <property type="molecule type" value="Genomic_DNA"/>
</dbReference>
<dbReference type="Gene3D" id="3.90.550.10">
    <property type="entry name" value="Spore Coat Polysaccharide Biosynthesis Protein SpsA, Chain A"/>
    <property type="match status" value="1"/>
</dbReference>
<reference evidence="5" key="1">
    <citation type="submission" date="2020-08" db="EMBL/GenBank/DDBJ databases">
        <title>Genomic Encyclopedia of Type Strains, Phase IV (KMG-IV): sequencing the most valuable type-strain genomes for metagenomic binning, comparative biology and taxonomic classification.</title>
        <authorList>
            <person name="Goeker M."/>
        </authorList>
    </citation>
    <scope>NUCLEOTIDE SEQUENCE [LARGE SCALE GENOMIC DNA]</scope>
    <source>
        <strain evidence="5">DSM 105040</strain>
    </source>
</reference>
<keyword evidence="3" id="KW-0460">Magnesium</keyword>
<dbReference type="GO" id="GO:0016779">
    <property type="term" value="F:nucleotidyltransferase activity"/>
    <property type="evidence" value="ECO:0007669"/>
    <property type="project" value="UniProtKB-KW"/>
</dbReference>
<dbReference type="AlphaFoldDB" id="A0A840CFT2"/>
<evidence type="ECO:0000256" key="1">
    <source>
        <dbReference type="ARBA" id="ARBA00022679"/>
    </source>
</evidence>
<dbReference type="CDD" id="cd06422">
    <property type="entry name" value="NTP_transferase_like_1"/>
    <property type="match status" value="1"/>
</dbReference>
<organism evidence="5 6">
    <name type="scientific">Actibacterium naphthalenivorans</name>
    <dbReference type="NCBI Taxonomy" id="1614693"/>
    <lineage>
        <taxon>Bacteria</taxon>
        <taxon>Pseudomonadati</taxon>
        <taxon>Pseudomonadota</taxon>
        <taxon>Alphaproteobacteria</taxon>
        <taxon>Rhodobacterales</taxon>
        <taxon>Roseobacteraceae</taxon>
        <taxon>Actibacterium</taxon>
    </lineage>
</organism>